<keyword evidence="5" id="KW-1185">Reference proteome</keyword>
<evidence type="ECO:0000313" key="5">
    <source>
        <dbReference type="Proteomes" id="UP000291343"/>
    </source>
</evidence>
<dbReference type="PANTHER" id="PTHR10380">
    <property type="entry name" value="CUTICLE PROTEIN"/>
    <property type="match status" value="1"/>
</dbReference>
<dbReference type="GO" id="GO:0008010">
    <property type="term" value="F:structural constituent of chitin-based larval cuticle"/>
    <property type="evidence" value="ECO:0007669"/>
    <property type="project" value="TreeGrafter"/>
</dbReference>
<evidence type="ECO:0000256" key="2">
    <source>
        <dbReference type="PROSITE-ProRule" id="PRU00497"/>
    </source>
</evidence>
<dbReference type="Pfam" id="PF00379">
    <property type="entry name" value="Chitin_bind_4"/>
    <property type="match status" value="1"/>
</dbReference>
<dbReference type="EMBL" id="QKKF02003370">
    <property type="protein sequence ID" value="RZF47798.1"/>
    <property type="molecule type" value="Genomic_DNA"/>
</dbReference>
<organism evidence="4 5">
    <name type="scientific">Laodelphax striatellus</name>
    <name type="common">Small brown planthopper</name>
    <name type="synonym">Delphax striatella</name>
    <dbReference type="NCBI Taxonomy" id="195883"/>
    <lineage>
        <taxon>Eukaryota</taxon>
        <taxon>Metazoa</taxon>
        <taxon>Ecdysozoa</taxon>
        <taxon>Arthropoda</taxon>
        <taxon>Hexapoda</taxon>
        <taxon>Insecta</taxon>
        <taxon>Pterygota</taxon>
        <taxon>Neoptera</taxon>
        <taxon>Paraneoptera</taxon>
        <taxon>Hemiptera</taxon>
        <taxon>Auchenorrhyncha</taxon>
        <taxon>Fulgoroidea</taxon>
        <taxon>Delphacidae</taxon>
        <taxon>Criomorphinae</taxon>
        <taxon>Laodelphax</taxon>
    </lineage>
</organism>
<dbReference type="InParanoid" id="A0A482XQT4"/>
<dbReference type="GO" id="GO:0062129">
    <property type="term" value="C:chitin-based extracellular matrix"/>
    <property type="evidence" value="ECO:0007669"/>
    <property type="project" value="TreeGrafter"/>
</dbReference>
<dbReference type="InterPro" id="IPR050468">
    <property type="entry name" value="Cuticle_Struct_Prot"/>
</dbReference>
<feature type="chain" id="PRO_5019816589" evidence="3">
    <location>
        <begin position="19"/>
        <end position="136"/>
    </location>
</feature>
<protein>
    <submittedName>
        <fullName evidence="4">Uncharacterized protein</fullName>
    </submittedName>
</protein>
<proteinExistence type="predicted"/>
<keyword evidence="3" id="KW-0732">Signal</keyword>
<comment type="caution">
    <text evidence="4">The sequence shown here is derived from an EMBL/GenBank/DDBJ whole genome shotgun (WGS) entry which is preliminary data.</text>
</comment>
<evidence type="ECO:0000313" key="4">
    <source>
        <dbReference type="EMBL" id="RZF47798.1"/>
    </source>
</evidence>
<accession>A0A482XQT4</accession>
<dbReference type="PANTHER" id="PTHR10380:SF173">
    <property type="entry name" value="CUTICULAR PROTEIN 47EF, ISOFORM C-RELATED"/>
    <property type="match status" value="1"/>
</dbReference>
<reference evidence="4 5" key="1">
    <citation type="journal article" date="2017" name="Gigascience">
        <title>Genome sequence of the small brown planthopper, Laodelphax striatellus.</title>
        <authorList>
            <person name="Zhu J."/>
            <person name="Jiang F."/>
            <person name="Wang X."/>
            <person name="Yang P."/>
            <person name="Bao Y."/>
            <person name="Zhao W."/>
            <person name="Wang W."/>
            <person name="Lu H."/>
            <person name="Wang Q."/>
            <person name="Cui N."/>
            <person name="Li J."/>
            <person name="Chen X."/>
            <person name="Luo L."/>
            <person name="Yu J."/>
            <person name="Kang L."/>
            <person name="Cui F."/>
        </authorList>
    </citation>
    <scope>NUCLEOTIDE SEQUENCE [LARGE SCALE GENOMIC DNA]</scope>
    <source>
        <strain evidence="4">Lst14</strain>
    </source>
</reference>
<dbReference type="OrthoDB" id="6379191at2759"/>
<dbReference type="InterPro" id="IPR000618">
    <property type="entry name" value="Insect_cuticle"/>
</dbReference>
<dbReference type="Proteomes" id="UP000291343">
    <property type="component" value="Unassembled WGS sequence"/>
</dbReference>
<name>A0A482XQT4_LAOST</name>
<dbReference type="PROSITE" id="PS51155">
    <property type="entry name" value="CHIT_BIND_RR_2"/>
    <property type="match status" value="1"/>
</dbReference>
<feature type="signal peptide" evidence="3">
    <location>
        <begin position="1"/>
        <end position="18"/>
    </location>
</feature>
<sequence length="136" mass="14446">MDCRLIVLVASMAAVAVARPQAPFLRPGAYTPGAFVPILSQNYDLNPDGSYTFSYRSGDGSARDESGALRYVGTPAEARAVQGGFAYNSPQGPVQVQYIADEHGYQPTGTNIHPDIIKSVALQVAEARSKPPGAEY</sequence>
<dbReference type="STRING" id="195883.A0A482XQT4"/>
<keyword evidence="1 2" id="KW-0193">Cuticle</keyword>
<dbReference type="AlphaFoldDB" id="A0A482XQT4"/>
<evidence type="ECO:0000256" key="1">
    <source>
        <dbReference type="ARBA" id="ARBA00022460"/>
    </source>
</evidence>
<evidence type="ECO:0000256" key="3">
    <source>
        <dbReference type="SAM" id="SignalP"/>
    </source>
</evidence>
<gene>
    <name evidence="4" type="ORF">LSTR_LSTR006062</name>
</gene>